<evidence type="ECO:0000313" key="6">
    <source>
        <dbReference type="Proteomes" id="UP000250572"/>
    </source>
</evidence>
<dbReference type="InterPro" id="IPR009011">
    <property type="entry name" value="Man6P_isomerase_rcpt-bd_dom_sf"/>
</dbReference>
<dbReference type="EMBL" id="NHOQ01001000">
    <property type="protein sequence ID" value="PWA27667.1"/>
    <property type="molecule type" value="Genomic_DNA"/>
</dbReference>
<keyword evidence="1 3" id="KW-0732">Signal</keyword>
<gene>
    <name evidence="5" type="ORF">CCH79_00000611</name>
</gene>
<name>A0A315VWN8_GAMAF</name>
<dbReference type="Proteomes" id="UP000250572">
    <property type="component" value="Unassembled WGS sequence"/>
</dbReference>
<dbReference type="SUPFAM" id="SSF50911">
    <property type="entry name" value="Mannose 6-phosphate receptor domain"/>
    <property type="match status" value="1"/>
</dbReference>
<keyword evidence="6" id="KW-1185">Reference proteome</keyword>
<evidence type="ECO:0000259" key="4">
    <source>
        <dbReference type="PROSITE" id="PS51914"/>
    </source>
</evidence>
<organism evidence="5 6">
    <name type="scientific">Gambusia affinis</name>
    <name type="common">Western mosquitofish</name>
    <name type="synonym">Heterandria affinis</name>
    <dbReference type="NCBI Taxonomy" id="33528"/>
    <lineage>
        <taxon>Eukaryota</taxon>
        <taxon>Metazoa</taxon>
        <taxon>Chordata</taxon>
        <taxon>Craniata</taxon>
        <taxon>Vertebrata</taxon>
        <taxon>Euteleostomi</taxon>
        <taxon>Actinopterygii</taxon>
        <taxon>Neopterygii</taxon>
        <taxon>Teleostei</taxon>
        <taxon>Neoteleostei</taxon>
        <taxon>Acanthomorphata</taxon>
        <taxon>Ovalentaria</taxon>
        <taxon>Atherinomorphae</taxon>
        <taxon>Cyprinodontiformes</taxon>
        <taxon>Poeciliidae</taxon>
        <taxon>Poeciliinae</taxon>
        <taxon>Gambusia</taxon>
    </lineage>
</organism>
<reference evidence="5 6" key="1">
    <citation type="journal article" date="2018" name="G3 (Bethesda)">
        <title>A High-Quality Reference Genome for the Invasive Mosquitofish Gambusia affinis Using a Chicago Library.</title>
        <authorList>
            <person name="Hoffberg S.L."/>
            <person name="Troendle N.J."/>
            <person name="Glenn T.C."/>
            <person name="Mahmud O."/>
            <person name="Louha S."/>
            <person name="Chalopin D."/>
            <person name="Bennetzen J.L."/>
            <person name="Mauricio R."/>
        </authorList>
    </citation>
    <scope>NUCLEOTIDE SEQUENCE [LARGE SCALE GENOMIC DNA]</scope>
    <source>
        <strain evidence="5">NE01/NJP1002.9</strain>
        <tissue evidence="5">Muscle</tissue>
    </source>
</reference>
<sequence length="163" mass="17914">MFFRDKPTQRRPLRLVLWLCIGLGCFLVRSGAEEVRSSLWYQDLCSYKWEAVDLDNKVKYTIKLCESSPPTSCGPSTAVCAQNLDSEVKYSVGDLSLQKLSGTVLDYKATDTCPGGANPVQTSIDFQCGKTMVRPKATGLTSTGLFLNKRCLPNTVVMISSKG</sequence>
<dbReference type="PROSITE" id="PS51257">
    <property type="entry name" value="PROKAR_LIPOPROTEIN"/>
    <property type="match status" value="1"/>
</dbReference>
<keyword evidence="2" id="KW-1015">Disulfide bond</keyword>
<evidence type="ECO:0000256" key="1">
    <source>
        <dbReference type="ARBA" id="ARBA00022729"/>
    </source>
</evidence>
<accession>A0A315VWN8</accession>
<protein>
    <recommendedName>
        <fullName evidence="4">MRH domain-containing protein</fullName>
    </recommendedName>
</protein>
<dbReference type="AlphaFoldDB" id="A0A315VWN8"/>
<comment type="caution">
    <text evidence="5">The sequence shown here is derived from an EMBL/GenBank/DDBJ whole genome shotgun (WGS) entry which is preliminary data.</text>
</comment>
<dbReference type="Gene3D" id="2.70.130.10">
    <property type="entry name" value="Mannose-6-phosphate receptor binding domain"/>
    <property type="match status" value="1"/>
</dbReference>
<dbReference type="PROSITE" id="PS51914">
    <property type="entry name" value="MRH"/>
    <property type="match status" value="1"/>
</dbReference>
<evidence type="ECO:0000313" key="5">
    <source>
        <dbReference type="EMBL" id="PWA27667.1"/>
    </source>
</evidence>
<feature type="signal peptide" evidence="3">
    <location>
        <begin position="1"/>
        <end position="32"/>
    </location>
</feature>
<proteinExistence type="predicted"/>
<evidence type="ECO:0000256" key="3">
    <source>
        <dbReference type="SAM" id="SignalP"/>
    </source>
</evidence>
<dbReference type="InterPro" id="IPR044865">
    <property type="entry name" value="MRH_dom"/>
</dbReference>
<feature type="domain" description="MRH" evidence="4">
    <location>
        <begin position="43"/>
        <end position="163"/>
    </location>
</feature>
<feature type="chain" id="PRO_5016444669" description="MRH domain-containing protein" evidence="3">
    <location>
        <begin position="33"/>
        <end position="163"/>
    </location>
</feature>
<evidence type="ECO:0000256" key="2">
    <source>
        <dbReference type="ARBA" id="ARBA00023157"/>
    </source>
</evidence>